<dbReference type="Pfam" id="PF00724">
    <property type="entry name" value="Oxidored_FMN"/>
    <property type="match status" value="2"/>
</dbReference>
<dbReference type="InterPro" id="IPR001155">
    <property type="entry name" value="OxRdtase_FMN_N"/>
</dbReference>
<dbReference type="Gene3D" id="3.20.20.70">
    <property type="entry name" value="Aldolase class I"/>
    <property type="match status" value="2"/>
</dbReference>
<dbReference type="Proteomes" id="UP001345691">
    <property type="component" value="Unassembled WGS sequence"/>
</dbReference>
<dbReference type="EMBL" id="JAVRRF010000062">
    <property type="protein sequence ID" value="KAK5048386.1"/>
    <property type="molecule type" value="Genomic_DNA"/>
</dbReference>
<sequence length="393" mass="44161">MSGYVDKFKMPPRLFTPLRIGDIELSHRLILAPCTRCRSPEQIPGQLNIEYYSQRATKGGLLIIEATFISPGAGSFARVPGIVQTDQIEGWKKVTSAVHAKEGYIFLQLWYTGRLSILACFKKCLSKYSSRIINLHVLLMCPLINHPQARTNDWRDVPFAQPTGLEDMHQVCSEYAQAASNVSLQSLTESKYTPPMNTWKINPLNDRQDEFGGSIENRARFPLMIVNSLIQSVGAHRVAIRLSPFGNVHGAADSDPYTTWGYVCREIEKRKIAYVHLVEPRHQDLFQSTEQKLNFLKERASRMGRDLEDALTLRPFKQALKSMPVLVAGGGLETASNTFLDSQADALAFGRFFIANADLPLRLQHGLPLNVWKPDLFYTPGSEGYLDYPTATV</sequence>
<dbReference type="PANTHER" id="PTHR22893">
    <property type="entry name" value="NADH OXIDOREDUCTASE-RELATED"/>
    <property type="match status" value="1"/>
</dbReference>
<gene>
    <name evidence="2" type="ORF">LTR69_011412</name>
</gene>
<dbReference type="InterPro" id="IPR045247">
    <property type="entry name" value="Oye-like"/>
</dbReference>
<organism evidence="2 3">
    <name type="scientific">Exophiala sideris</name>
    <dbReference type="NCBI Taxonomy" id="1016849"/>
    <lineage>
        <taxon>Eukaryota</taxon>
        <taxon>Fungi</taxon>
        <taxon>Dikarya</taxon>
        <taxon>Ascomycota</taxon>
        <taxon>Pezizomycotina</taxon>
        <taxon>Eurotiomycetes</taxon>
        <taxon>Chaetothyriomycetidae</taxon>
        <taxon>Chaetothyriales</taxon>
        <taxon>Herpotrichiellaceae</taxon>
        <taxon>Exophiala</taxon>
    </lineage>
</organism>
<dbReference type="PANTHER" id="PTHR22893:SF91">
    <property type="entry name" value="NADPH DEHYDROGENASE 2-RELATED"/>
    <property type="match status" value="1"/>
</dbReference>
<comment type="caution">
    <text evidence="2">The sequence shown here is derived from an EMBL/GenBank/DDBJ whole genome shotgun (WGS) entry which is preliminary data.</text>
</comment>
<evidence type="ECO:0000259" key="1">
    <source>
        <dbReference type="Pfam" id="PF00724"/>
    </source>
</evidence>
<dbReference type="SUPFAM" id="SSF51395">
    <property type="entry name" value="FMN-linked oxidoreductases"/>
    <property type="match status" value="1"/>
</dbReference>
<feature type="domain" description="NADH:flavin oxidoreductase/NADH oxidase N-terminal" evidence="1">
    <location>
        <begin position="204"/>
        <end position="370"/>
    </location>
</feature>
<proteinExistence type="predicted"/>
<evidence type="ECO:0000313" key="2">
    <source>
        <dbReference type="EMBL" id="KAK5048386.1"/>
    </source>
</evidence>
<evidence type="ECO:0000313" key="3">
    <source>
        <dbReference type="Proteomes" id="UP001345691"/>
    </source>
</evidence>
<protein>
    <recommendedName>
        <fullName evidence="1">NADH:flavin oxidoreductase/NADH oxidase N-terminal domain-containing protein</fullName>
    </recommendedName>
</protein>
<name>A0ABR0IUW7_9EURO</name>
<feature type="domain" description="NADH:flavin oxidoreductase/NADH oxidase N-terminal" evidence="1">
    <location>
        <begin position="14"/>
        <end position="116"/>
    </location>
</feature>
<dbReference type="InterPro" id="IPR013785">
    <property type="entry name" value="Aldolase_TIM"/>
</dbReference>
<keyword evidence="3" id="KW-1185">Reference proteome</keyword>
<accession>A0ABR0IUW7</accession>
<reference evidence="2 3" key="1">
    <citation type="submission" date="2023-08" db="EMBL/GenBank/DDBJ databases">
        <title>Black Yeasts Isolated from many extreme environments.</title>
        <authorList>
            <person name="Coleine C."/>
            <person name="Stajich J.E."/>
            <person name="Selbmann L."/>
        </authorList>
    </citation>
    <scope>NUCLEOTIDE SEQUENCE [LARGE SCALE GENOMIC DNA]</scope>
    <source>
        <strain evidence="2 3">CCFEE 6328</strain>
    </source>
</reference>